<proteinExistence type="predicted"/>
<feature type="transmembrane region" description="Helical" evidence="1">
    <location>
        <begin position="237"/>
        <end position="260"/>
    </location>
</feature>
<keyword evidence="1" id="KW-0812">Transmembrane</keyword>
<feature type="transmembrane region" description="Helical" evidence="1">
    <location>
        <begin position="53"/>
        <end position="79"/>
    </location>
</feature>
<comment type="caution">
    <text evidence="2">The sequence shown here is derived from an EMBL/GenBank/DDBJ whole genome shotgun (WGS) entry which is preliminary data.</text>
</comment>
<dbReference type="OrthoDB" id="9152823at2"/>
<keyword evidence="1" id="KW-1133">Transmembrane helix</keyword>
<name>A0A368HIT8_9GAMM</name>
<feature type="transmembrane region" description="Helical" evidence="1">
    <location>
        <begin position="20"/>
        <end position="41"/>
    </location>
</feature>
<dbReference type="RefSeq" id="WP_114282665.1">
    <property type="nucleotide sequence ID" value="NZ_PSYR01000001.1"/>
</dbReference>
<dbReference type="EMBL" id="PSYR01000001">
    <property type="protein sequence ID" value="RCN59291.1"/>
    <property type="molecule type" value="Genomic_DNA"/>
</dbReference>
<protein>
    <submittedName>
        <fullName evidence="2">Zinc ribbon domain-containing protein</fullName>
    </submittedName>
</protein>
<dbReference type="Proteomes" id="UP000253250">
    <property type="component" value="Unassembled WGS sequence"/>
</dbReference>
<feature type="transmembrane region" description="Helical" evidence="1">
    <location>
        <begin position="192"/>
        <end position="217"/>
    </location>
</feature>
<keyword evidence="1" id="KW-0472">Membrane</keyword>
<feature type="transmembrane region" description="Helical" evidence="1">
    <location>
        <begin position="100"/>
        <end position="127"/>
    </location>
</feature>
<feature type="transmembrane region" description="Helical" evidence="1">
    <location>
        <begin position="272"/>
        <end position="293"/>
    </location>
</feature>
<sequence>MKRKTADNLGVLLRSYEALYNWRALVMLAGSFAVAGLAIIGGSDMAMGGGGRMAVAMLLGLVALVVAVMGVNGSGLMLADQAYDRPIRSFMSAFLGGLRVTLAAIGVLVVLALGYALVWLVVFLLALLARIPGIGGAFAFVFAGPSVLVLALTVAVLLLAAPLALASLWHGDGMTAALRRAVTIVVRRPLDVFMRFLVLGLIVMPAALFLFAMVGMGDMSVTGMYLVDALRSMGGTYGGMGGGGYGGMGPMAALFGSLMGQGLGAAGVSTALVWYLAIAVVGLIHMLGVIWIYESVSDGSG</sequence>
<organism evidence="2 3">
    <name type="scientific">Acidiferrobacter thiooxydans</name>
    <dbReference type="NCBI Taxonomy" id="163359"/>
    <lineage>
        <taxon>Bacteria</taxon>
        <taxon>Pseudomonadati</taxon>
        <taxon>Pseudomonadota</taxon>
        <taxon>Gammaproteobacteria</taxon>
        <taxon>Acidiferrobacterales</taxon>
        <taxon>Acidiferrobacteraceae</taxon>
        <taxon>Acidiferrobacter</taxon>
    </lineage>
</organism>
<reference evidence="2 3" key="1">
    <citation type="submission" date="2018-02" db="EMBL/GenBank/DDBJ databases">
        <title>Insights into the biology of acidophilic members of the Acidiferrobacteraceae family derived from comparative genomic analyses.</title>
        <authorList>
            <person name="Issotta F."/>
            <person name="Thyssen C."/>
            <person name="Mena C."/>
            <person name="Moya A."/>
            <person name="Bellenberg S."/>
            <person name="Sproer C."/>
            <person name="Covarrubias P.C."/>
            <person name="Sand W."/>
            <person name="Quatrini R."/>
            <person name="Vera M."/>
        </authorList>
    </citation>
    <scope>NUCLEOTIDE SEQUENCE [LARGE SCALE GENOMIC DNA]</scope>
    <source>
        <strain evidence="3">m-1</strain>
    </source>
</reference>
<evidence type="ECO:0000256" key="1">
    <source>
        <dbReference type="SAM" id="Phobius"/>
    </source>
</evidence>
<dbReference type="AlphaFoldDB" id="A0A368HIT8"/>
<keyword evidence="3" id="KW-1185">Reference proteome</keyword>
<accession>A0A368HIT8</accession>
<evidence type="ECO:0000313" key="3">
    <source>
        <dbReference type="Proteomes" id="UP000253250"/>
    </source>
</evidence>
<evidence type="ECO:0000313" key="2">
    <source>
        <dbReference type="EMBL" id="RCN59291.1"/>
    </source>
</evidence>
<gene>
    <name evidence="2" type="ORF">C4900_06200</name>
</gene>
<feature type="transmembrane region" description="Helical" evidence="1">
    <location>
        <begin position="147"/>
        <end position="171"/>
    </location>
</feature>